<keyword evidence="1" id="KW-0472">Membrane</keyword>
<dbReference type="OrthoDB" id="203739at2759"/>
<keyword evidence="1" id="KW-1133">Transmembrane helix</keyword>
<keyword evidence="3" id="KW-1185">Reference proteome</keyword>
<dbReference type="AlphaFoldDB" id="A0A9W7DT99"/>
<proteinExistence type="predicted"/>
<accession>A0A9W7DT99</accession>
<comment type="caution">
    <text evidence="2">The sequence shown here is derived from an EMBL/GenBank/DDBJ whole genome shotgun (WGS) entry which is preliminary data.</text>
</comment>
<dbReference type="EMBL" id="BRXW01000432">
    <property type="protein sequence ID" value="GMH54258.1"/>
    <property type="molecule type" value="Genomic_DNA"/>
</dbReference>
<keyword evidence="1" id="KW-0812">Transmembrane</keyword>
<feature type="transmembrane region" description="Helical" evidence="1">
    <location>
        <begin position="73"/>
        <end position="92"/>
    </location>
</feature>
<sequence>MMNADPRPSPERQVRQRIIVPSRMVQFGLDEKFESDPYDIDLKSILTPSEYTQHVDTLNEALKPARPKTLDQAVFYGMGTVIFTAPCAYIVYKRKKKRKKLLFEAISRFNAANPNLFMRWNRRPDSFISIERRTSQHVASKSAPNYMTGGGGDQTRELSVSDIRGGGKTAFDMKPMIVGGANKI</sequence>
<dbReference type="Proteomes" id="UP001165122">
    <property type="component" value="Unassembled WGS sequence"/>
</dbReference>
<evidence type="ECO:0000313" key="3">
    <source>
        <dbReference type="Proteomes" id="UP001165122"/>
    </source>
</evidence>
<name>A0A9W7DT99_9STRA</name>
<evidence type="ECO:0000256" key="1">
    <source>
        <dbReference type="SAM" id="Phobius"/>
    </source>
</evidence>
<organism evidence="2 3">
    <name type="scientific">Triparma laevis f. longispina</name>
    <dbReference type="NCBI Taxonomy" id="1714387"/>
    <lineage>
        <taxon>Eukaryota</taxon>
        <taxon>Sar</taxon>
        <taxon>Stramenopiles</taxon>
        <taxon>Ochrophyta</taxon>
        <taxon>Bolidophyceae</taxon>
        <taxon>Parmales</taxon>
        <taxon>Triparmaceae</taxon>
        <taxon>Triparma</taxon>
    </lineage>
</organism>
<evidence type="ECO:0000313" key="2">
    <source>
        <dbReference type="EMBL" id="GMH54258.1"/>
    </source>
</evidence>
<gene>
    <name evidence="2" type="ORF">TrLO_g6404</name>
</gene>
<protein>
    <submittedName>
        <fullName evidence="2">Uncharacterized protein</fullName>
    </submittedName>
</protein>
<reference evidence="3" key="1">
    <citation type="journal article" date="2023" name="Commun. Biol.">
        <title>Genome analysis of Parmales, the sister group of diatoms, reveals the evolutionary specialization of diatoms from phago-mixotrophs to photoautotrophs.</title>
        <authorList>
            <person name="Ban H."/>
            <person name="Sato S."/>
            <person name="Yoshikawa S."/>
            <person name="Yamada K."/>
            <person name="Nakamura Y."/>
            <person name="Ichinomiya M."/>
            <person name="Sato N."/>
            <person name="Blanc-Mathieu R."/>
            <person name="Endo H."/>
            <person name="Kuwata A."/>
            <person name="Ogata H."/>
        </authorList>
    </citation>
    <scope>NUCLEOTIDE SEQUENCE [LARGE SCALE GENOMIC DNA]</scope>
    <source>
        <strain evidence="3">NIES 3700</strain>
    </source>
</reference>